<sequence>MDVKSAFLNGILNEEVYVEQPKGFEELHAPDHVYKLEKALYGLKQAPRAWYERLTQFLASHGYKMGGVDKTLFIKNNKSNIIIPQIYVDDIVFGSTSNNELDDGIFVSQSKYALNLVKKFGLESSKIAKTPMGTTVKLFKDENGVKVDPTLYRSMIGSLLYLTTSRLDLSYSVGVCARYQENPMESHVIGIKRIICYVHGIVDYGLWYSKETNADLVCFSDVDWACNTNDKKITSGGCFYLGNNLVSWHNKKQNSISLSTDEAEYIAAGSCCAQLLWMKQMMMDYGLILHLHLEEEESESKTDESDESFLACVDSVLESDESESEDVAVLVPEAVSTPAPVPSPLSSKDRTVKEFYANLNNEVVHSNSTIFCKVFVRDHWFSFSPQDVAKALHLPSLAIPDEEESEPLDKDEFATLKPTSHTATISFDMASFLYKVRTRHDIDLATVIYGQIISFRKGIKKNMNLPFPQVIYKILSMKRSDIKTEQEDLVAPSTAASYKASALIPDTVEASSSQKSKPQSLVFTSDDFSSEAPVPTALAPVSAELSGVRASLDSMTARVMTLEGLQCSVLDAIKALSKAPKP</sequence>
<dbReference type="Gramene" id="evm.model.06.725">
    <property type="protein sequence ID" value="cds.evm.model.06.725"/>
    <property type="gene ID" value="evm.TU.06.725"/>
</dbReference>
<dbReference type="InterPro" id="IPR046796">
    <property type="entry name" value="Transposase_32_dom"/>
</dbReference>
<name>A0A803PZN1_CANSA</name>
<dbReference type="SUPFAM" id="SSF56672">
    <property type="entry name" value="DNA/RNA polymerases"/>
    <property type="match status" value="1"/>
</dbReference>
<organism evidence="3 4">
    <name type="scientific">Cannabis sativa</name>
    <name type="common">Hemp</name>
    <name type="synonym">Marijuana</name>
    <dbReference type="NCBI Taxonomy" id="3483"/>
    <lineage>
        <taxon>Eukaryota</taxon>
        <taxon>Viridiplantae</taxon>
        <taxon>Streptophyta</taxon>
        <taxon>Embryophyta</taxon>
        <taxon>Tracheophyta</taxon>
        <taxon>Spermatophyta</taxon>
        <taxon>Magnoliopsida</taxon>
        <taxon>eudicotyledons</taxon>
        <taxon>Gunneridae</taxon>
        <taxon>Pentapetalae</taxon>
        <taxon>rosids</taxon>
        <taxon>fabids</taxon>
        <taxon>Rosales</taxon>
        <taxon>Cannabaceae</taxon>
        <taxon>Cannabis</taxon>
    </lineage>
</organism>
<dbReference type="Pfam" id="PF07727">
    <property type="entry name" value="RVT_2"/>
    <property type="match status" value="1"/>
</dbReference>
<accession>A0A803PZN1</accession>
<dbReference type="PANTHER" id="PTHR11439:SF486">
    <property type="entry name" value="RLK (RECEPTOR-LIKE KINASE) PROTEIN, PUTATIVE-RELATED"/>
    <property type="match status" value="1"/>
</dbReference>
<dbReference type="EMBL" id="UZAU01000575">
    <property type="status" value="NOT_ANNOTATED_CDS"/>
    <property type="molecule type" value="Genomic_DNA"/>
</dbReference>
<dbReference type="InterPro" id="IPR013103">
    <property type="entry name" value="RVT_2"/>
</dbReference>
<evidence type="ECO:0008006" key="5">
    <source>
        <dbReference type="Google" id="ProtNLM"/>
    </source>
</evidence>
<evidence type="ECO:0000259" key="1">
    <source>
        <dbReference type="Pfam" id="PF07727"/>
    </source>
</evidence>
<feature type="domain" description="Putative plant transposon protein" evidence="2">
    <location>
        <begin position="350"/>
        <end position="477"/>
    </location>
</feature>
<reference evidence="3" key="2">
    <citation type="submission" date="2021-03" db="UniProtKB">
        <authorList>
            <consortium name="EnsemblPlants"/>
        </authorList>
    </citation>
    <scope>IDENTIFICATION</scope>
</reference>
<dbReference type="Proteomes" id="UP000596661">
    <property type="component" value="Chromosome 6"/>
</dbReference>
<evidence type="ECO:0000313" key="4">
    <source>
        <dbReference type="Proteomes" id="UP000596661"/>
    </source>
</evidence>
<dbReference type="InterPro" id="IPR043502">
    <property type="entry name" value="DNA/RNA_pol_sf"/>
</dbReference>
<dbReference type="EnsemblPlants" id="evm.model.06.725">
    <property type="protein sequence ID" value="cds.evm.model.06.725"/>
    <property type="gene ID" value="evm.TU.06.725"/>
</dbReference>
<dbReference type="PANTHER" id="PTHR11439">
    <property type="entry name" value="GAG-POL-RELATED RETROTRANSPOSON"/>
    <property type="match status" value="1"/>
</dbReference>
<protein>
    <recommendedName>
        <fullName evidence="5">Reverse transcriptase Ty1/copia-type domain-containing protein</fullName>
    </recommendedName>
</protein>
<dbReference type="Pfam" id="PF20167">
    <property type="entry name" value="Transposase_32"/>
    <property type="match status" value="1"/>
</dbReference>
<evidence type="ECO:0000313" key="3">
    <source>
        <dbReference type="EnsemblPlants" id="cds.evm.model.06.725"/>
    </source>
</evidence>
<dbReference type="AlphaFoldDB" id="A0A803PZN1"/>
<proteinExistence type="predicted"/>
<keyword evidence="4" id="KW-1185">Reference proteome</keyword>
<reference evidence="3" key="1">
    <citation type="submission" date="2018-11" db="EMBL/GenBank/DDBJ databases">
        <authorList>
            <person name="Grassa J C."/>
        </authorList>
    </citation>
    <scope>NUCLEOTIDE SEQUENCE [LARGE SCALE GENOMIC DNA]</scope>
</reference>
<feature type="domain" description="Reverse transcriptase Ty1/copia-type" evidence="1">
    <location>
        <begin position="1"/>
        <end position="105"/>
    </location>
</feature>
<dbReference type="CDD" id="cd09272">
    <property type="entry name" value="RNase_HI_RT_Ty1"/>
    <property type="match status" value="1"/>
</dbReference>
<evidence type="ECO:0000259" key="2">
    <source>
        <dbReference type="Pfam" id="PF20167"/>
    </source>
</evidence>